<organism evidence="2 3">
    <name type="scientific">Brassica cretica</name>
    <name type="common">Mustard</name>
    <dbReference type="NCBI Taxonomy" id="69181"/>
    <lineage>
        <taxon>Eukaryota</taxon>
        <taxon>Viridiplantae</taxon>
        <taxon>Streptophyta</taxon>
        <taxon>Embryophyta</taxon>
        <taxon>Tracheophyta</taxon>
        <taxon>Spermatophyta</taxon>
        <taxon>Magnoliopsida</taxon>
        <taxon>eudicotyledons</taxon>
        <taxon>Gunneridae</taxon>
        <taxon>Pentapetalae</taxon>
        <taxon>rosids</taxon>
        <taxon>malvids</taxon>
        <taxon>Brassicales</taxon>
        <taxon>Brassicaceae</taxon>
        <taxon>Brassiceae</taxon>
        <taxon>Brassica</taxon>
    </lineage>
</organism>
<evidence type="ECO:0000256" key="1">
    <source>
        <dbReference type="SAM" id="Phobius"/>
    </source>
</evidence>
<comment type="caution">
    <text evidence="2">The sequence shown here is derived from an EMBL/GenBank/DDBJ whole genome shotgun (WGS) entry which is preliminary data.</text>
</comment>
<evidence type="ECO:0000313" key="3">
    <source>
        <dbReference type="Proteomes" id="UP000266723"/>
    </source>
</evidence>
<reference evidence="2 3" key="1">
    <citation type="journal article" date="2020" name="BMC Genomics">
        <title>Intraspecific diversification of the crop wild relative Brassica cretica Lam. using demographic model selection.</title>
        <authorList>
            <person name="Kioukis A."/>
            <person name="Michalopoulou V.A."/>
            <person name="Briers L."/>
            <person name="Pirintsos S."/>
            <person name="Studholme D.J."/>
            <person name="Pavlidis P."/>
            <person name="Sarris P.F."/>
        </authorList>
    </citation>
    <scope>NUCLEOTIDE SEQUENCE [LARGE SCALE GENOMIC DNA]</scope>
    <source>
        <strain evidence="3">cv. PFS-1207/04</strain>
    </source>
</reference>
<keyword evidence="1" id="KW-0472">Membrane</keyword>
<dbReference type="EMBL" id="QGKV02000832">
    <property type="protein sequence ID" value="KAF3551769.1"/>
    <property type="molecule type" value="Genomic_DNA"/>
</dbReference>
<feature type="transmembrane region" description="Helical" evidence="1">
    <location>
        <begin position="45"/>
        <end position="69"/>
    </location>
</feature>
<name>A0ABQ7CHZ0_BRACR</name>
<proteinExistence type="predicted"/>
<gene>
    <name evidence="2" type="ORF">DY000_02009326</name>
</gene>
<keyword evidence="1" id="KW-1133">Transmembrane helix</keyword>
<protein>
    <submittedName>
        <fullName evidence="2">Uncharacterized protein</fullName>
    </submittedName>
</protein>
<dbReference type="Proteomes" id="UP000266723">
    <property type="component" value="Unassembled WGS sequence"/>
</dbReference>
<evidence type="ECO:0000313" key="2">
    <source>
        <dbReference type="EMBL" id="KAF3551769.1"/>
    </source>
</evidence>
<keyword evidence="3" id="KW-1185">Reference proteome</keyword>
<sequence>MFRQGWDPGEQMVSGDKGRVDLHYYDGIGSEIGERKQKEGSHKLTGLYGFFGNTLLSVLFTTHAAIGLIKPNAVSF</sequence>
<accession>A0ABQ7CHZ0</accession>
<keyword evidence="1" id="KW-0812">Transmembrane</keyword>